<keyword evidence="4" id="KW-1185">Reference proteome</keyword>
<protein>
    <submittedName>
        <fullName evidence="3">Squalene/phytoene synthase family protein</fullName>
    </submittedName>
</protein>
<dbReference type="RefSeq" id="WP_204423754.1">
    <property type="nucleotide sequence ID" value="NZ_CP070228.1"/>
</dbReference>
<dbReference type="Pfam" id="PF00494">
    <property type="entry name" value="SQS_PSY"/>
    <property type="match status" value="1"/>
</dbReference>
<name>A0ABX7IH16_9ACTO</name>
<dbReference type="SFLD" id="SFLDS00005">
    <property type="entry name" value="Isoprenoid_Synthase_Type_I"/>
    <property type="match status" value="1"/>
</dbReference>
<proteinExistence type="predicted"/>
<dbReference type="PANTHER" id="PTHR31480">
    <property type="entry name" value="BIFUNCTIONAL LYCOPENE CYCLASE/PHYTOENE SYNTHASE"/>
    <property type="match status" value="1"/>
</dbReference>
<dbReference type="PROSITE" id="PS01045">
    <property type="entry name" value="SQUALEN_PHYTOEN_SYN_2"/>
    <property type="match status" value="1"/>
</dbReference>
<dbReference type="SFLD" id="SFLDG01018">
    <property type="entry name" value="Squalene/Phytoene_Synthase_Lik"/>
    <property type="match status" value="1"/>
</dbReference>
<organism evidence="3 4">
    <name type="scientific">Arcanobacterium phocisimile</name>
    <dbReference type="NCBI Taxonomy" id="1302235"/>
    <lineage>
        <taxon>Bacteria</taxon>
        <taxon>Bacillati</taxon>
        <taxon>Actinomycetota</taxon>
        <taxon>Actinomycetes</taxon>
        <taxon>Actinomycetales</taxon>
        <taxon>Actinomycetaceae</taxon>
        <taxon>Arcanobacterium</taxon>
    </lineage>
</organism>
<evidence type="ECO:0000256" key="1">
    <source>
        <dbReference type="ARBA" id="ARBA00004684"/>
    </source>
</evidence>
<dbReference type="Gene3D" id="1.10.600.10">
    <property type="entry name" value="Farnesyl Diphosphate Synthase"/>
    <property type="match status" value="1"/>
</dbReference>
<sequence length="310" mass="34345">MRTFSYDNLGTSPANYLRAAHRAANQVITQYSTSFGLAVTLLKEPVRTDVRNIYAMVRVADEIVDGACAGIPHSQIAQILDDYEARVFTACELGFSSDLILHAFAETANRCRIDHESITAFFNSMRSDLTVDQHDGDSLETYVYGSAEVVGLMCLRTFLASVPDPEAAWAELSPGAKRLGAAFQKVNFLRDIAADSGDLGRTYFPGVTPQTLDEKTKIRLVDEIDADLAAAADVIPRLPDSSRLAVRLVHDLFAELNRRIRLTPASRLAHTRVRVPNQYKAWLLTQASATEFSPQFTQDLFRRMRAGQDA</sequence>
<dbReference type="SFLD" id="SFLDG01212">
    <property type="entry name" value="Phytoene_synthase_like"/>
    <property type="match status" value="1"/>
</dbReference>
<dbReference type="InterPro" id="IPR002060">
    <property type="entry name" value="Squ/phyt_synthse"/>
</dbReference>
<evidence type="ECO:0000256" key="2">
    <source>
        <dbReference type="ARBA" id="ARBA00022679"/>
    </source>
</evidence>
<comment type="pathway">
    <text evidence="1">Carotenoid biosynthesis; phytoene biosynthesis.</text>
</comment>
<dbReference type="SUPFAM" id="SSF48576">
    <property type="entry name" value="Terpenoid synthases"/>
    <property type="match status" value="1"/>
</dbReference>
<gene>
    <name evidence="3" type="ORF">JTE88_06565</name>
</gene>
<dbReference type="InterPro" id="IPR019845">
    <property type="entry name" value="Squalene/phytoene_synthase_CS"/>
</dbReference>
<evidence type="ECO:0000313" key="3">
    <source>
        <dbReference type="EMBL" id="QRV01754.1"/>
    </source>
</evidence>
<dbReference type="InterPro" id="IPR008949">
    <property type="entry name" value="Isoprenoid_synthase_dom_sf"/>
</dbReference>
<keyword evidence="2" id="KW-0808">Transferase</keyword>
<accession>A0ABX7IH16</accession>
<dbReference type="EMBL" id="CP070228">
    <property type="protein sequence ID" value="QRV01754.1"/>
    <property type="molecule type" value="Genomic_DNA"/>
</dbReference>
<dbReference type="InterPro" id="IPR044843">
    <property type="entry name" value="Trans_IPPS_bact-type"/>
</dbReference>
<reference evidence="3 4" key="1">
    <citation type="submission" date="2021-02" db="EMBL/GenBank/DDBJ databases">
        <title>Complete Genome Sequence of Arcanobacterium phocisimile strain DSM 26142T from a harbour seal.</title>
        <authorList>
            <person name="Borowiak M."/>
            <person name="Alssahen M."/>
            <person name="Malorny B."/>
            <person name="Laemmler C."/>
            <person name="Siebert U."/>
            <person name="Ploetz M."/>
            <person name="Abdulmawjood A."/>
        </authorList>
    </citation>
    <scope>NUCLEOTIDE SEQUENCE [LARGE SCALE GENOMIC DNA]</scope>
    <source>
        <strain evidence="3 4">DSM 26142</strain>
    </source>
</reference>
<evidence type="ECO:0000313" key="4">
    <source>
        <dbReference type="Proteomes" id="UP000602653"/>
    </source>
</evidence>
<dbReference type="Proteomes" id="UP000602653">
    <property type="component" value="Chromosome"/>
</dbReference>